<accession>A0A1H0RH05</accession>
<protein>
    <submittedName>
        <fullName evidence="1">Uncharacterized protein</fullName>
    </submittedName>
</protein>
<name>A0A1H0RH05_9BURK</name>
<evidence type="ECO:0000313" key="1">
    <source>
        <dbReference type="EMBL" id="SDP28731.1"/>
    </source>
</evidence>
<proteinExistence type="predicted"/>
<reference evidence="2" key="1">
    <citation type="submission" date="2016-10" db="EMBL/GenBank/DDBJ databases">
        <authorList>
            <person name="Varghese N."/>
            <person name="Submissions S."/>
        </authorList>
    </citation>
    <scope>NUCLEOTIDE SEQUENCE [LARGE SCALE GENOMIC DNA]</scope>
    <source>
        <strain evidence="2">DSM 17101</strain>
    </source>
</reference>
<gene>
    <name evidence="1" type="ORF">SAMN04489708_11059</name>
</gene>
<dbReference type="Gene3D" id="6.20.20.10">
    <property type="match status" value="1"/>
</dbReference>
<organism evidence="1 2">
    <name type="scientific">Paracidovorax cattleyae</name>
    <dbReference type="NCBI Taxonomy" id="80868"/>
    <lineage>
        <taxon>Bacteria</taxon>
        <taxon>Pseudomonadati</taxon>
        <taxon>Pseudomonadota</taxon>
        <taxon>Betaproteobacteria</taxon>
        <taxon>Burkholderiales</taxon>
        <taxon>Comamonadaceae</taxon>
        <taxon>Paracidovorax</taxon>
    </lineage>
</organism>
<dbReference type="Proteomes" id="UP000199317">
    <property type="component" value="Unassembled WGS sequence"/>
</dbReference>
<evidence type="ECO:0000313" key="2">
    <source>
        <dbReference type="Proteomes" id="UP000199317"/>
    </source>
</evidence>
<dbReference type="AlphaFoldDB" id="A0A1H0RH05"/>
<keyword evidence="2" id="KW-1185">Reference proteome</keyword>
<sequence>MINKYPTAAERLTSAGASSDLTVSLDKRGDVDYLIASGKTPAVIGRRVYQLMTEWDSCAKPRSLTSADIELIAQRLPRIKVQKHGKRGVREVEALDLLGARAAADAWLAEERRRVLQRLPSLRHLVDEHAGLLAWVAGRGINEPRTKLLDVLGWWADRRCPVCQGTKERDGQACKVCRGSGERQVPHGTDGLRISEHIAHHVCRARSGSRAALKQLPAWKNFAAAKC</sequence>
<dbReference type="EMBL" id="FNJL01000010">
    <property type="protein sequence ID" value="SDP28731.1"/>
    <property type="molecule type" value="Genomic_DNA"/>
</dbReference>